<organism evidence="5 6">
    <name type="scientific">Polypterus senegalus</name>
    <name type="common">Senegal bichir</name>
    <dbReference type="NCBI Taxonomy" id="55291"/>
    <lineage>
        <taxon>Eukaryota</taxon>
        <taxon>Metazoa</taxon>
        <taxon>Chordata</taxon>
        <taxon>Craniata</taxon>
        <taxon>Vertebrata</taxon>
        <taxon>Euteleostomi</taxon>
        <taxon>Actinopterygii</taxon>
        <taxon>Polypteriformes</taxon>
        <taxon>Polypteridae</taxon>
        <taxon>Polypterus</taxon>
    </lineage>
</organism>
<dbReference type="InterPro" id="IPR001436">
    <property type="entry name" value="Alpha-crystallin/sHSP_animal"/>
</dbReference>
<dbReference type="Proteomes" id="UP000886611">
    <property type="component" value="Unassembled WGS sequence"/>
</dbReference>
<feature type="compositionally biased region" description="Low complexity" evidence="3">
    <location>
        <begin position="1"/>
        <end position="15"/>
    </location>
</feature>
<keyword evidence="6" id="KW-1185">Reference proteome</keyword>
<sequence length="162" mass="18374">MSSISSYHSQRYSSSFRQGRSRLSEPDHEPFINEKDRNLLRHGALPARESFANAALTAQTPGRPIRLGDSFQMSTDVSQFEPQEVVVVFYNHHIVIQAEQVAEDGTIRNTFSHKYQLPEDIDPMSVSCTLTEAGMLVISVRRNPFLSHSEPPPPLYRSEMQL</sequence>
<dbReference type="EMBL" id="JAATIS010004040">
    <property type="protein sequence ID" value="KAG2462804.1"/>
    <property type="molecule type" value="Genomic_DNA"/>
</dbReference>
<dbReference type="PANTHER" id="PTHR46907:SF1">
    <property type="entry name" value="HEAT SHOCK PROTEIN FAMILY B (SMALL) MEMBER 7"/>
    <property type="match status" value="1"/>
</dbReference>
<feature type="non-terminal residue" evidence="5">
    <location>
        <position position="1"/>
    </location>
</feature>
<dbReference type="PANTHER" id="PTHR46907">
    <property type="entry name" value="HEAT SHOCK PROTEIN BETA-7-RELATED"/>
    <property type="match status" value="1"/>
</dbReference>
<gene>
    <name evidence="5" type="primary">Hspb7_0</name>
    <name evidence="5" type="ORF">GTO96_0001164</name>
</gene>
<evidence type="ECO:0000313" key="5">
    <source>
        <dbReference type="EMBL" id="KAG2462804.1"/>
    </source>
</evidence>
<proteinExistence type="inferred from homology"/>
<evidence type="ECO:0000256" key="1">
    <source>
        <dbReference type="PROSITE-ProRule" id="PRU00285"/>
    </source>
</evidence>
<feature type="compositionally biased region" description="Basic and acidic residues" evidence="3">
    <location>
        <begin position="22"/>
        <end position="34"/>
    </location>
</feature>
<protein>
    <submittedName>
        <fullName evidence="5">HSPB7 protein</fullName>
    </submittedName>
</protein>
<dbReference type="Pfam" id="PF00011">
    <property type="entry name" value="HSP20"/>
    <property type="match status" value="1"/>
</dbReference>
<evidence type="ECO:0000256" key="3">
    <source>
        <dbReference type="SAM" id="MobiDB-lite"/>
    </source>
</evidence>
<accession>A0A8X7X8C3</accession>
<feature type="region of interest" description="Disordered" evidence="3">
    <location>
        <begin position="1"/>
        <end position="34"/>
    </location>
</feature>
<dbReference type="InterPro" id="IPR002068">
    <property type="entry name" value="A-crystallin/Hsp20_dom"/>
</dbReference>
<evidence type="ECO:0000313" key="6">
    <source>
        <dbReference type="Proteomes" id="UP000886611"/>
    </source>
</evidence>
<dbReference type="PRINTS" id="PR00299">
    <property type="entry name" value="ACRYSTALLIN"/>
</dbReference>
<dbReference type="AlphaFoldDB" id="A0A8X7X8C3"/>
<name>A0A8X7X8C3_POLSE</name>
<dbReference type="PROSITE" id="PS01031">
    <property type="entry name" value="SHSP"/>
    <property type="match status" value="1"/>
</dbReference>
<feature type="domain" description="SHSP" evidence="4">
    <location>
        <begin position="53"/>
        <end position="158"/>
    </location>
</feature>
<dbReference type="Gene3D" id="2.60.40.790">
    <property type="match status" value="1"/>
</dbReference>
<dbReference type="SUPFAM" id="SSF49764">
    <property type="entry name" value="HSP20-like chaperones"/>
    <property type="match status" value="1"/>
</dbReference>
<comment type="similarity">
    <text evidence="1 2">Belongs to the small heat shock protein (HSP20) family.</text>
</comment>
<comment type="caution">
    <text evidence="5">The sequence shown here is derived from an EMBL/GenBank/DDBJ whole genome shotgun (WGS) entry which is preliminary data.</text>
</comment>
<reference evidence="5 6" key="1">
    <citation type="journal article" date="2021" name="Cell">
        <title>Tracing the genetic footprints of vertebrate landing in non-teleost ray-finned fishes.</title>
        <authorList>
            <person name="Bi X."/>
            <person name="Wang K."/>
            <person name="Yang L."/>
            <person name="Pan H."/>
            <person name="Jiang H."/>
            <person name="Wei Q."/>
            <person name="Fang M."/>
            <person name="Yu H."/>
            <person name="Zhu C."/>
            <person name="Cai Y."/>
            <person name="He Y."/>
            <person name="Gan X."/>
            <person name="Zeng H."/>
            <person name="Yu D."/>
            <person name="Zhu Y."/>
            <person name="Jiang H."/>
            <person name="Qiu Q."/>
            <person name="Yang H."/>
            <person name="Zhang Y.E."/>
            <person name="Wang W."/>
            <person name="Zhu M."/>
            <person name="He S."/>
            <person name="Zhang G."/>
        </authorList>
    </citation>
    <scope>NUCLEOTIDE SEQUENCE [LARGE SCALE GENOMIC DNA]</scope>
    <source>
        <strain evidence="5">Bchr_013</strain>
    </source>
</reference>
<evidence type="ECO:0000256" key="2">
    <source>
        <dbReference type="RuleBase" id="RU003616"/>
    </source>
</evidence>
<evidence type="ECO:0000259" key="4">
    <source>
        <dbReference type="PROSITE" id="PS01031"/>
    </source>
</evidence>
<feature type="non-terminal residue" evidence="5">
    <location>
        <position position="162"/>
    </location>
</feature>
<dbReference type="InterPro" id="IPR008978">
    <property type="entry name" value="HSP20-like_chaperone"/>
</dbReference>